<dbReference type="PANTHER" id="PTHR47542:SF2">
    <property type="entry name" value="ACYL-COA N-ACYLTRANSFERASES (NAT) SUPERFAMILY PROTEIN"/>
    <property type="match status" value="1"/>
</dbReference>
<dbReference type="EMBL" id="ML977511">
    <property type="protein sequence ID" value="KAF2127087.1"/>
    <property type="molecule type" value="Genomic_DNA"/>
</dbReference>
<name>A0A6A6A8D8_9PLEO</name>
<keyword evidence="4" id="KW-1185">Reference proteome</keyword>
<evidence type="ECO:0000259" key="2">
    <source>
        <dbReference type="PROSITE" id="PS51186"/>
    </source>
</evidence>
<dbReference type="RefSeq" id="XP_033521476.1">
    <property type="nucleotide sequence ID" value="XM_033666047.1"/>
</dbReference>
<dbReference type="SUPFAM" id="SSF55729">
    <property type="entry name" value="Acyl-CoA N-acyltransferases (Nat)"/>
    <property type="match status" value="1"/>
</dbReference>
<dbReference type="Proteomes" id="UP000799771">
    <property type="component" value="Unassembled WGS sequence"/>
</dbReference>
<feature type="compositionally biased region" description="Pro residues" evidence="1">
    <location>
        <begin position="1"/>
        <end position="10"/>
    </location>
</feature>
<dbReference type="OrthoDB" id="41532at2759"/>
<dbReference type="InterPro" id="IPR000182">
    <property type="entry name" value="GNAT_dom"/>
</dbReference>
<organism evidence="3 4">
    <name type="scientific">Dothidotthia symphoricarpi CBS 119687</name>
    <dbReference type="NCBI Taxonomy" id="1392245"/>
    <lineage>
        <taxon>Eukaryota</taxon>
        <taxon>Fungi</taxon>
        <taxon>Dikarya</taxon>
        <taxon>Ascomycota</taxon>
        <taxon>Pezizomycotina</taxon>
        <taxon>Dothideomycetes</taxon>
        <taxon>Pleosporomycetidae</taxon>
        <taxon>Pleosporales</taxon>
        <taxon>Dothidotthiaceae</taxon>
        <taxon>Dothidotthia</taxon>
    </lineage>
</organism>
<dbReference type="CDD" id="cd04301">
    <property type="entry name" value="NAT_SF"/>
    <property type="match status" value="1"/>
</dbReference>
<protein>
    <recommendedName>
        <fullName evidence="2">N-acetyltransferase domain-containing protein</fullName>
    </recommendedName>
</protein>
<accession>A0A6A6A8D8</accession>
<dbReference type="GO" id="GO:0016747">
    <property type="term" value="F:acyltransferase activity, transferring groups other than amino-acyl groups"/>
    <property type="evidence" value="ECO:0007669"/>
    <property type="project" value="InterPro"/>
</dbReference>
<dbReference type="GeneID" id="54406479"/>
<sequence length="167" mass="18306">MPPPPPPTSPPQETALTHHPSCPPKLHPTLSKTLTRLEKKIFPQSEAFNYPTELSKKSIGVILAHRPNAPETPIGYLVYQRQKRVVWLHKLGVVEAERGRGVGGSLVRELVEGMSKGGAERILLWVDEGRGAARALYGACGFEEMEVLEGYYGVGRTAVKMQVVVGE</sequence>
<dbReference type="PROSITE" id="PS51186">
    <property type="entry name" value="GNAT"/>
    <property type="match status" value="1"/>
</dbReference>
<evidence type="ECO:0000313" key="4">
    <source>
        <dbReference type="Proteomes" id="UP000799771"/>
    </source>
</evidence>
<feature type="region of interest" description="Disordered" evidence="1">
    <location>
        <begin position="1"/>
        <end position="23"/>
    </location>
</feature>
<evidence type="ECO:0000313" key="3">
    <source>
        <dbReference type="EMBL" id="KAF2127087.1"/>
    </source>
</evidence>
<evidence type="ECO:0000256" key="1">
    <source>
        <dbReference type="SAM" id="MobiDB-lite"/>
    </source>
</evidence>
<proteinExistence type="predicted"/>
<dbReference type="Gene3D" id="3.40.630.30">
    <property type="match status" value="1"/>
</dbReference>
<gene>
    <name evidence="3" type="ORF">P153DRAFT_344382</name>
</gene>
<dbReference type="InterPro" id="IPR016181">
    <property type="entry name" value="Acyl_CoA_acyltransferase"/>
</dbReference>
<dbReference type="PANTHER" id="PTHR47542">
    <property type="entry name" value="ACYL-COA N-ACYLTRANSFERASES (NAT) SUPERFAMILY PROTEIN"/>
    <property type="match status" value="1"/>
</dbReference>
<reference evidence="3" key="1">
    <citation type="journal article" date="2020" name="Stud. Mycol.">
        <title>101 Dothideomycetes genomes: a test case for predicting lifestyles and emergence of pathogens.</title>
        <authorList>
            <person name="Haridas S."/>
            <person name="Albert R."/>
            <person name="Binder M."/>
            <person name="Bloem J."/>
            <person name="Labutti K."/>
            <person name="Salamov A."/>
            <person name="Andreopoulos B."/>
            <person name="Baker S."/>
            <person name="Barry K."/>
            <person name="Bills G."/>
            <person name="Bluhm B."/>
            <person name="Cannon C."/>
            <person name="Castanera R."/>
            <person name="Culley D."/>
            <person name="Daum C."/>
            <person name="Ezra D."/>
            <person name="Gonzalez J."/>
            <person name="Henrissat B."/>
            <person name="Kuo A."/>
            <person name="Liang C."/>
            <person name="Lipzen A."/>
            <person name="Lutzoni F."/>
            <person name="Magnuson J."/>
            <person name="Mondo S."/>
            <person name="Nolan M."/>
            <person name="Ohm R."/>
            <person name="Pangilinan J."/>
            <person name="Park H.-J."/>
            <person name="Ramirez L."/>
            <person name="Alfaro M."/>
            <person name="Sun H."/>
            <person name="Tritt A."/>
            <person name="Yoshinaga Y."/>
            <person name="Zwiers L.-H."/>
            <person name="Turgeon B."/>
            <person name="Goodwin S."/>
            <person name="Spatafora J."/>
            <person name="Crous P."/>
            <person name="Grigoriev I."/>
        </authorList>
    </citation>
    <scope>NUCLEOTIDE SEQUENCE</scope>
    <source>
        <strain evidence="3">CBS 119687</strain>
    </source>
</reference>
<dbReference type="Pfam" id="PF00583">
    <property type="entry name" value="Acetyltransf_1"/>
    <property type="match status" value="1"/>
</dbReference>
<dbReference type="AlphaFoldDB" id="A0A6A6A8D8"/>
<feature type="domain" description="N-acetyltransferase" evidence="2">
    <location>
        <begin position="17"/>
        <end position="166"/>
    </location>
</feature>